<gene>
    <name evidence="2" type="ORF">ACFOGJ_21490</name>
</gene>
<dbReference type="EMBL" id="JBHRTR010000034">
    <property type="protein sequence ID" value="MFC3229838.1"/>
    <property type="molecule type" value="Genomic_DNA"/>
</dbReference>
<evidence type="ECO:0000259" key="1">
    <source>
        <dbReference type="Pfam" id="PF02538"/>
    </source>
</evidence>
<feature type="domain" description="Hydantoinase B/oxoprolinase" evidence="1">
    <location>
        <begin position="16"/>
        <end position="546"/>
    </location>
</feature>
<organism evidence="2 3">
    <name type="scientific">Marinibaculum pumilum</name>
    <dbReference type="NCBI Taxonomy" id="1766165"/>
    <lineage>
        <taxon>Bacteria</taxon>
        <taxon>Pseudomonadati</taxon>
        <taxon>Pseudomonadota</taxon>
        <taxon>Alphaproteobacteria</taxon>
        <taxon>Rhodospirillales</taxon>
        <taxon>Rhodospirillaceae</taxon>
        <taxon>Marinibaculum</taxon>
    </lineage>
</organism>
<dbReference type="Pfam" id="PF02538">
    <property type="entry name" value="Hydantoinase_B"/>
    <property type="match status" value="1"/>
</dbReference>
<name>A0ABV7L5G9_9PROT</name>
<dbReference type="Proteomes" id="UP001595528">
    <property type="component" value="Unassembled WGS sequence"/>
</dbReference>
<keyword evidence="3" id="KW-1185">Reference proteome</keyword>
<dbReference type="PANTHER" id="PTHR11365:SF23">
    <property type="entry name" value="HYPOTHETICAL 5-OXOPROLINASE (EUROFUNG)-RELATED"/>
    <property type="match status" value="1"/>
</dbReference>
<evidence type="ECO:0000313" key="3">
    <source>
        <dbReference type="Proteomes" id="UP001595528"/>
    </source>
</evidence>
<dbReference type="RefSeq" id="WP_379904415.1">
    <property type="nucleotide sequence ID" value="NZ_JBHRTR010000034.1"/>
</dbReference>
<accession>A0ABV7L5G9</accession>
<comment type="caution">
    <text evidence="2">The sequence shown here is derived from an EMBL/GenBank/DDBJ whole genome shotgun (WGS) entry which is preliminary data.</text>
</comment>
<dbReference type="InterPro" id="IPR045079">
    <property type="entry name" value="Oxoprolinase-like"/>
</dbReference>
<proteinExistence type="predicted"/>
<reference evidence="3" key="1">
    <citation type="journal article" date="2019" name="Int. J. Syst. Evol. Microbiol.">
        <title>The Global Catalogue of Microorganisms (GCM) 10K type strain sequencing project: providing services to taxonomists for standard genome sequencing and annotation.</title>
        <authorList>
            <consortium name="The Broad Institute Genomics Platform"/>
            <consortium name="The Broad Institute Genome Sequencing Center for Infectious Disease"/>
            <person name="Wu L."/>
            <person name="Ma J."/>
        </authorList>
    </citation>
    <scope>NUCLEOTIDE SEQUENCE [LARGE SCALE GENOMIC DNA]</scope>
    <source>
        <strain evidence="3">KCTC 42964</strain>
    </source>
</reference>
<protein>
    <submittedName>
        <fullName evidence="2">Hydantoinase B/oxoprolinase family protein</fullName>
    </submittedName>
</protein>
<dbReference type="PANTHER" id="PTHR11365">
    <property type="entry name" value="5-OXOPROLINASE RELATED"/>
    <property type="match status" value="1"/>
</dbReference>
<sequence length="598" mass="64354">MTEDVAAGSAPAPDFDPVLMAVLSSRFEAIIREMVNTVMKSSRSTTITNARDFSCGLLTYDHRLVCVEEAMPIHVTALELTTAPITRLFDDVKEGDAFYSTSPYYGVTHHADMTACVPVFCDGEPLFWTLARSHHTDTGAHLPTTMDAYFRTVYEEGLHIPALRFQENYADKADLIRLCRENFRVSHLWYGDYRAQMAACRVGERRLKELSAQYGLDLLKDFVAAWMAYGERRAIAAIRELPAGTWSHTCTHDPIPGVAEDGIPITAHVTTDPEGGWVTVDLRDNPDCVPGGVNLSEACATGSGRIGVFYNLDPTIPHNAGSAGRIRVLLRDGCVVGRPTYPVGTSNATMGVNDRLINAIQTAFAKMGAPYGLAEGGVEFGSNMGLISGTDDRHGDPQPFVDGLFLALAGGPGLHGHDGWLTYEAPNGGGILAIDAIETDEAKYPVLVESRHVAKEAMGAGQWNGAPSMEGSYRPLRGPITVAYCSDGETNPPRGVLGGGDAAPARNVKRLADGGEKRLPGFHLETCAPGERMCFRTAGGGGYGDPHARDPQAVAADANRHWLSPERAEALYGVALRLAGNGVDWEVDGDRTAALRQR</sequence>
<evidence type="ECO:0000313" key="2">
    <source>
        <dbReference type="EMBL" id="MFC3229838.1"/>
    </source>
</evidence>
<dbReference type="InterPro" id="IPR003692">
    <property type="entry name" value="Hydantoinase_B"/>
</dbReference>